<dbReference type="CDD" id="cd06588">
    <property type="entry name" value="PhnB_like"/>
    <property type="match status" value="1"/>
</dbReference>
<dbReference type="InterPro" id="IPR028973">
    <property type="entry name" value="PhnB-like"/>
</dbReference>
<dbReference type="Proteomes" id="UP000192095">
    <property type="component" value="Chromosome"/>
</dbReference>
<dbReference type="GO" id="GO:0032259">
    <property type="term" value="P:methylation"/>
    <property type="evidence" value="ECO:0007669"/>
    <property type="project" value="UniProtKB-KW"/>
</dbReference>
<gene>
    <name evidence="5" type="ORF">JCM5805K_1677</name>
    <name evidence="4" type="ORF">LL14B4_05515</name>
    <name evidence="3" type="ORF">LLUC06_1171</name>
    <name evidence="2" type="ORF">LLUC11_1021</name>
    <name evidence="6" type="ORF">LMG9449_1752</name>
    <name evidence="7" type="ORF">N42_1153</name>
</gene>
<evidence type="ECO:0000313" key="10">
    <source>
        <dbReference type="Proteomes" id="UP000053612"/>
    </source>
</evidence>
<keyword evidence="7" id="KW-0808">Transferase</keyword>
<evidence type="ECO:0000313" key="8">
    <source>
        <dbReference type="Proteomes" id="UP000031847"/>
    </source>
</evidence>
<dbReference type="Proteomes" id="UP000053612">
    <property type="component" value="Unassembled WGS sequence"/>
</dbReference>
<dbReference type="EMBL" id="CP015902">
    <property type="protein sequence ID" value="ARE20716.1"/>
    <property type="molecule type" value="Genomic_DNA"/>
</dbReference>
<feature type="domain" description="PhnB-like" evidence="1">
    <location>
        <begin position="4"/>
        <end position="139"/>
    </location>
</feature>
<dbReference type="RefSeq" id="WP_017864437.1">
    <property type="nucleotide sequence ID" value="NZ_BAABQR010000002.1"/>
</dbReference>
<dbReference type="PATRIC" id="fig|1360.100.peg.1239"/>
<evidence type="ECO:0000313" key="5">
    <source>
        <dbReference type="EMBL" id="GAM80566.1"/>
    </source>
</evidence>
<dbReference type="EMBL" id="CP028160">
    <property type="protein sequence ID" value="AWN65664.1"/>
    <property type="molecule type" value="Genomic_DNA"/>
</dbReference>
<evidence type="ECO:0000313" key="12">
    <source>
        <dbReference type="Proteomes" id="UP000192095"/>
    </source>
</evidence>
<dbReference type="SUPFAM" id="SSF54593">
    <property type="entry name" value="Glyoxalase/Bleomycin resistance protein/Dihydroxybiphenyl dioxygenase"/>
    <property type="match status" value="1"/>
</dbReference>
<dbReference type="Proteomes" id="UP000031847">
    <property type="component" value="Unassembled WGS sequence"/>
</dbReference>
<evidence type="ECO:0000313" key="3">
    <source>
        <dbReference type="EMBL" id="ARE20716.1"/>
    </source>
</evidence>
<dbReference type="PANTHER" id="PTHR33990:SF5">
    <property type="entry name" value="PHNB-LIKE DOMAIN-CONTAINING PROTEIN"/>
    <property type="match status" value="1"/>
</dbReference>
<dbReference type="EMBL" id="BBSI01000023">
    <property type="protein sequence ID" value="GAM80566.1"/>
    <property type="molecule type" value="Genomic_DNA"/>
</dbReference>
<dbReference type="Proteomes" id="UP000245919">
    <property type="component" value="Chromosome"/>
</dbReference>
<evidence type="ECO:0000313" key="7">
    <source>
        <dbReference type="EMBL" id="KSU27574.1"/>
    </source>
</evidence>
<reference evidence="4 13" key="5">
    <citation type="submission" date="2018-03" db="EMBL/GenBank/DDBJ databases">
        <title>Genome sequence of Lactococcus lactis strain 14B4 from almond drupe.</title>
        <authorList>
            <person name="Tran T.D."/>
            <person name="McGarvey J.A."/>
            <person name="Huynh S."/>
            <person name="Parker C.T."/>
        </authorList>
    </citation>
    <scope>NUCLEOTIDE SEQUENCE [LARGE SCALE GENOMIC DNA]</scope>
    <source>
        <strain evidence="4 13">14B4</strain>
    </source>
</reference>
<reference evidence="5 8" key="1">
    <citation type="submission" date="2015-01" db="EMBL/GenBank/DDBJ databases">
        <title>Lactococcus lactis subsp.lactis JCM 5805 whole genome shotgun sequence.</title>
        <authorList>
            <person name="Fujii T."/>
            <person name="Tomita Y."/>
            <person name="Ikushima S."/>
            <person name="Fujiwara D."/>
        </authorList>
    </citation>
    <scope>NUCLEOTIDE SEQUENCE [LARGE SCALE GENOMIC DNA]</scope>
    <source>
        <strain evidence="5 8">JCM 5805</strain>
    </source>
</reference>
<dbReference type="EMBL" id="CP015904">
    <property type="protein sequence ID" value="ARE13354.1"/>
    <property type="molecule type" value="Genomic_DNA"/>
</dbReference>
<dbReference type="GO" id="GO:0051213">
    <property type="term" value="F:dioxygenase activity"/>
    <property type="evidence" value="ECO:0007669"/>
    <property type="project" value="UniProtKB-KW"/>
</dbReference>
<keyword evidence="3" id="KW-0223">Dioxygenase</keyword>
<evidence type="ECO:0000313" key="2">
    <source>
        <dbReference type="EMBL" id="ARE13354.1"/>
    </source>
</evidence>
<keyword evidence="7" id="KW-0489">Methyltransferase</keyword>
<dbReference type="InterPro" id="IPR029068">
    <property type="entry name" value="Glyas_Bleomycin-R_OHBP_Dase"/>
</dbReference>
<reference evidence="7" key="4">
    <citation type="journal article" date="2017" name="Genome Announc.">
        <title>Draft Genome Sequences of 24 Lactococcus lactis Strains.</title>
        <authorList>
            <person name="Backus L."/>
            <person name="Wels M."/>
            <person name="Boekhorst J."/>
            <person name="Dijkstra A.R."/>
            <person name="Beerthuyzen M."/>
            <person name="Kelly W.J."/>
            <person name="Siezen R.J."/>
            <person name="van Hijum S.A."/>
            <person name="Bachmann H."/>
        </authorList>
    </citation>
    <scope>NUCLEOTIDE SEQUENCE</scope>
    <source>
        <strain evidence="6">LMG9447</strain>
        <strain evidence="7">N42</strain>
    </source>
</reference>
<evidence type="ECO:0000313" key="9">
    <source>
        <dbReference type="Proteomes" id="UP000052991"/>
    </source>
</evidence>
<dbReference type="Gene3D" id="3.10.180.10">
    <property type="entry name" value="2,3-Dihydroxybiphenyl 1,2-Dioxygenase, domain 1"/>
    <property type="match status" value="1"/>
</dbReference>
<dbReference type="EMBL" id="LKLW01000071">
    <property type="protein sequence ID" value="KSU27574.1"/>
    <property type="molecule type" value="Genomic_DNA"/>
</dbReference>
<dbReference type="Proteomes" id="UP000052991">
    <property type="component" value="Unassembled WGS sequence"/>
</dbReference>
<accession>A0A0A7SZN0</accession>
<sequence>MANIHPYLTFNNTKEALDYYKDVLGATNISRLPLAEEQAEQFGVPIEKASDLTMHSQFDILGSTIMAADNFMKVDPLVYDSISILIDLDSEDEQAVSQADAFWNKAVESGTVTVNLPFENQFWGGKMGDFTDKYGVRWMLHAQPYSKLQSNS</sequence>
<dbReference type="Proteomes" id="UP000192067">
    <property type="component" value="Chromosome"/>
</dbReference>
<evidence type="ECO:0000313" key="4">
    <source>
        <dbReference type="EMBL" id="AWN65664.1"/>
    </source>
</evidence>
<protein>
    <submittedName>
        <fullName evidence="2">Glyoxalase family protein</fullName>
    </submittedName>
    <submittedName>
        <fullName evidence="3">Glyoxalase/bleomycin resistance/extradiol dioxygenase family protein</fullName>
    </submittedName>
    <submittedName>
        <fullName evidence="7">PhnB protein putative DNA binding 3-demethylubiquinone-9 3-methyltransferase domain protein</fullName>
    </submittedName>
    <submittedName>
        <fullName evidence="5">Uncharacterized protein conserved in bacteria</fullName>
    </submittedName>
    <submittedName>
        <fullName evidence="4">VOC family protein</fullName>
    </submittedName>
</protein>
<evidence type="ECO:0000313" key="6">
    <source>
        <dbReference type="EMBL" id="KSU17168.1"/>
    </source>
</evidence>
<evidence type="ECO:0000313" key="11">
    <source>
        <dbReference type="Proteomes" id="UP000192067"/>
    </source>
</evidence>
<organism evidence="7 9">
    <name type="scientific">Lactococcus lactis subsp. lactis</name>
    <name type="common">Streptococcus lactis</name>
    <dbReference type="NCBI Taxonomy" id="1360"/>
    <lineage>
        <taxon>Bacteria</taxon>
        <taxon>Bacillati</taxon>
        <taxon>Bacillota</taxon>
        <taxon>Bacilli</taxon>
        <taxon>Lactobacillales</taxon>
        <taxon>Streptococcaceae</taxon>
        <taxon>Lactococcus</taxon>
    </lineage>
</organism>
<name>A0A0A7SZN0_LACLL</name>
<reference evidence="11 12" key="3">
    <citation type="journal article" date="2017" name="BMC Genomics">
        <title>Comparative and functional genomics of the Lactococcus lactis taxon; insights into evolution and niche adaptation.</title>
        <authorList>
            <person name="Kelleher P."/>
            <person name="Bottacini F."/>
            <person name="Mahony J."/>
            <person name="Kilcawley K.N."/>
            <person name="van Sinderen D."/>
        </authorList>
    </citation>
    <scope>NUCLEOTIDE SEQUENCE [LARGE SCALE GENOMIC DNA]</scope>
    <source>
        <strain evidence="3 12">UC06</strain>
        <strain evidence="2 11">UC11</strain>
    </source>
</reference>
<keyword evidence="3" id="KW-0560">Oxidoreductase</keyword>
<evidence type="ECO:0000259" key="1">
    <source>
        <dbReference type="Pfam" id="PF06983"/>
    </source>
</evidence>
<evidence type="ECO:0000313" key="13">
    <source>
        <dbReference type="Proteomes" id="UP000245919"/>
    </source>
</evidence>
<proteinExistence type="predicted"/>
<keyword evidence="7" id="KW-0830">Ubiquinone</keyword>
<reference evidence="9 10" key="2">
    <citation type="submission" date="2015-10" db="EMBL/GenBank/DDBJ databases">
        <title>Draft Genome Sequences of 11 Lactococcus lactis subspecies cremoris strains.</title>
        <authorList>
            <person name="Wels M."/>
            <person name="Backus L."/>
            <person name="Boekhorst J."/>
            <person name="Dijkstra A."/>
            <person name="Beerthuizen M."/>
            <person name="Kelly W."/>
            <person name="Siezen R."/>
            <person name="Bachmann H."/>
            <person name="Van Hijum S."/>
        </authorList>
    </citation>
    <scope>NUCLEOTIDE SEQUENCE [LARGE SCALE GENOMIC DNA]</scope>
    <source>
        <strain evidence="10">LMG9449</strain>
        <strain evidence="9">N42</strain>
    </source>
</reference>
<dbReference type="GO" id="GO:0008168">
    <property type="term" value="F:methyltransferase activity"/>
    <property type="evidence" value="ECO:0007669"/>
    <property type="project" value="UniProtKB-KW"/>
</dbReference>
<dbReference type="GeneID" id="89633243"/>
<dbReference type="AlphaFoldDB" id="A0A0A7SZN0"/>
<reference evidence="3" key="6">
    <citation type="submission" date="2023-07" db="EMBL/GenBank/DDBJ databases">
        <authorList>
            <person name="McDonnell B."/>
        </authorList>
    </citation>
    <scope>NUCLEOTIDE SEQUENCE</scope>
    <source>
        <strain evidence="3">UC06</strain>
    </source>
</reference>
<dbReference type="EMBL" id="LKLS01000142">
    <property type="protein sequence ID" value="KSU17168.1"/>
    <property type="molecule type" value="Genomic_DNA"/>
</dbReference>
<dbReference type="PANTHER" id="PTHR33990">
    <property type="entry name" value="PROTEIN YJDN-RELATED"/>
    <property type="match status" value="1"/>
</dbReference>
<dbReference type="Pfam" id="PF06983">
    <property type="entry name" value="3-dmu-9_3-mt"/>
    <property type="match status" value="1"/>
</dbReference>